<reference evidence="3 4" key="1">
    <citation type="submission" date="2024-04" db="EMBL/GenBank/DDBJ databases">
        <authorList>
            <person name="Rising A."/>
            <person name="Reimegard J."/>
            <person name="Sonavane S."/>
            <person name="Akerstrom W."/>
            <person name="Nylinder S."/>
            <person name="Hedman E."/>
            <person name="Kallberg Y."/>
        </authorList>
    </citation>
    <scope>NUCLEOTIDE SEQUENCE [LARGE SCALE GENOMIC DNA]</scope>
</reference>
<dbReference type="SMART" id="SM00228">
    <property type="entry name" value="PDZ"/>
    <property type="match status" value="1"/>
</dbReference>
<feature type="compositionally biased region" description="Polar residues" evidence="1">
    <location>
        <begin position="396"/>
        <end position="412"/>
    </location>
</feature>
<feature type="region of interest" description="Disordered" evidence="1">
    <location>
        <begin position="391"/>
        <end position="459"/>
    </location>
</feature>
<dbReference type="SUPFAM" id="SSF50156">
    <property type="entry name" value="PDZ domain-like"/>
    <property type="match status" value="1"/>
</dbReference>
<dbReference type="GO" id="GO:2000009">
    <property type="term" value="P:negative regulation of protein localization to cell surface"/>
    <property type="evidence" value="ECO:0007669"/>
    <property type="project" value="TreeGrafter"/>
</dbReference>
<evidence type="ECO:0000313" key="4">
    <source>
        <dbReference type="Proteomes" id="UP001497382"/>
    </source>
</evidence>
<dbReference type="Gene3D" id="2.30.42.10">
    <property type="match status" value="1"/>
</dbReference>
<gene>
    <name evidence="3" type="ORF">LARSCL_LOCUS10852</name>
</gene>
<accession>A0AAV2A8C3</accession>
<keyword evidence="4" id="KW-1185">Reference proteome</keyword>
<feature type="compositionally biased region" description="Basic and acidic residues" evidence="1">
    <location>
        <begin position="449"/>
        <end position="459"/>
    </location>
</feature>
<feature type="domain" description="PDZ" evidence="2">
    <location>
        <begin position="265"/>
        <end position="348"/>
    </location>
</feature>
<evidence type="ECO:0000313" key="3">
    <source>
        <dbReference type="EMBL" id="CAL1280250.1"/>
    </source>
</evidence>
<dbReference type="InterPro" id="IPR001478">
    <property type="entry name" value="PDZ"/>
</dbReference>
<protein>
    <recommendedName>
        <fullName evidence="2">PDZ domain-containing protein</fullName>
    </recommendedName>
</protein>
<dbReference type="PANTHER" id="PTHR16528">
    <property type="entry name" value="GOLGI-ASSOCIATED PDZ AND COILED-COIL MOTIF-CONTAINING"/>
    <property type="match status" value="1"/>
</dbReference>
<organism evidence="3 4">
    <name type="scientific">Larinioides sclopetarius</name>
    <dbReference type="NCBI Taxonomy" id="280406"/>
    <lineage>
        <taxon>Eukaryota</taxon>
        <taxon>Metazoa</taxon>
        <taxon>Ecdysozoa</taxon>
        <taxon>Arthropoda</taxon>
        <taxon>Chelicerata</taxon>
        <taxon>Arachnida</taxon>
        <taxon>Araneae</taxon>
        <taxon>Araneomorphae</taxon>
        <taxon>Entelegynae</taxon>
        <taxon>Araneoidea</taxon>
        <taxon>Araneidae</taxon>
        <taxon>Larinioides</taxon>
    </lineage>
</organism>
<dbReference type="GO" id="GO:0016020">
    <property type="term" value="C:membrane"/>
    <property type="evidence" value="ECO:0007669"/>
    <property type="project" value="TreeGrafter"/>
</dbReference>
<dbReference type="InterPro" id="IPR038879">
    <property type="entry name" value="GOPC"/>
</dbReference>
<dbReference type="Pfam" id="PF00595">
    <property type="entry name" value="PDZ"/>
    <property type="match status" value="1"/>
</dbReference>
<name>A0AAV2A8C3_9ARAC</name>
<comment type="caution">
    <text evidence="3">The sequence shown here is derived from an EMBL/GenBank/DDBJ whole genome shotgun (WGS) entry which is preliminary data.</text>
</comment>
<evidence type="ECO:0000259" key="2">
    <source>
        <dbReference type="PROSITE" id="PS50106"/>
    </source>
</evidence>
<proteinExistence type="predicted"/>
<dbReference type="PROSITE" id="PS50106">
    <property type="entry name" value="PDZ"/>
    <property type="match status" value="1"/>
</dbReference>
<dbReference type="GO" id="GO:0044325">
    <property type="term" value="F:transmembrane transporter binding"/>
    <property type="evidence" value="ECO:0007669"/>
    <property type="project" value="TreeGrafter"/>
</dbReference>
<sequence length="485" mass="55204">MAIGTTGIQWLDLLESEFDKSFVDLDMLIGEIDEDQIEIIYAARQKLTALSTAFAQLSHKSQVVFENSMKLEKELTNTRQELCEAQAARMALQKELQHLLLQLHSAQLQVSAQMGHAEDSEAIQQKLFISLFKKQENEMENYRSNIYKDTLTESQIYQLKRENELLRQCNVALQSEVFGSRLAAKYLDKELAGRIQQIQLLGRDLKCSDHNRLWEQLEAEIHLHRHKTVIRACRAQKGLDSKLLYPPGHDSNMLRRKQGVGEIRVVELEKKENEGLGISITGGREHAVPIVISEIHPHLPAWRSGKLFIGDAILSVNGIDLRNLRHMEAAQVLSNQQGQIKLEVVFVSPDEEWNDELENGDFQFNYPFYNYHTTCQLSKFLNKNMTDKGTDPIESFESNSTKDITSLNNNPSELADGISDEKGKDNVCENAEKSEEESHSSHSSPSIDRNSDRENGVETLIVDRHALNSVWRSLMSEKGKSEGYK</sequence>
<dbReference type="Proteomes" id="UP001497382">
    <property type="component" value="Unassembled WGS sequence"/>
</dbReference>
<evidence type="ECO:0000256" key="1">
    <source>
        <dbReference type="SAM" id="MobiDB-lite"/>
    </source>
</evidence>
<dbReference type="EMBL" id="CAXIEN010000129">
    <property type="protein sequence ID" value="CAL1280250.1"/>
    <property type="molecule type" value="Genomic_DNA"/>
</dbReference>
<dbReference type="GO" id="GO:0005794">
    <property type="term" value="C:Golgi apparatus"/>
    <property type="evidence" value="ECO:0007669"/>
    <property type="project" value="InterPro"/>
</dbReference>
<feature type="compositionally biased region" description="Basic and acidic residues" evidence="1">
    <location>
        <begin position="419"/>
        <end position="440"/>
    </location>
</feature>
<dbReference type="InterPro" id="IPR036034">
    <property type="entry name" value="PDZ_sf"/>
</dbReference>
<dbReference type="PANTHER" id="PTHR16528:SF2">
    <property type="entry name" value="GOLGI-ASSOCIATED PDZ AND COILED-COIL MOTIF-CONTAINING PROTEIN"/>
    <property type="match status" value="1"/>
</dbReference>
<dbReference type="AlphaFoldDB" id="A0AAV2A8C3"/>
<dbReference type="GO" id="GO:0030140">
    <property type="term" value="C:trans-Golgi network transport vesicle"/>
    <property type="evidence" value="ECO:0007669"/>
    <property type="project" value="TreeGrafter"/>
</dbReference>